<proteinExistence type="predicted"/>
<sequence length="109" mass="11699">MFLMTLSLFFSLFTQNTVATFIQTALATAGGYFLTTMSSVSEVSHFLPFTYLNAGKITNGELATVLNNSSIQPLLGIGVLVASSFLLLSAGVIRFRNSGKQPPKTNTIE</sequence>
<protein>
    <submittedName>
        <fullName evidence="2">Uncharacterized protein</fullName>
    </submittedName>
</protein>
<evidence type="ECO:0000256" key="1">
    <source>
        <dbReference type="SAM" id="Phobius"/>
    </source>
</evidence>
<accession>A0ABS4IJ58</accession>
<organism evidence="2 3">
    <name type="scientific">Virgibacillus natechei</name>
    <dbReference type="NCBI Taxonomy" id="1216297"/>
    <lineage>
        <taxon>Bacteria</taxon>
        <taxon>Bacillati</taxon>
        <taxon>Bacillota</taxon>
        <taxon>Bacilli</taxon>
        <taxon>Bacillales</taxon>
        <taxon>Bacillaceae</taxon>
        <taxon>Virgibacillus</taxon>
    </lineage>
</organism>
<reference evidence="2 3" key="1">
    <citation type="submission" date="2021-03" db="EMBL/GenBank/DDBJ databases">
        <title>Genomic Encyclopedia of Type Strains, Phase IV (KMG-IV): sequencing the most valuable type-strain genomes for metagenomic binning, comparative biology and taxonomic classification.</title>
        <authorList>
            <person name="Goeker M."/>
        </authorList>
    </citation>
    <scope>NUCLEOTIDE SEQUENCE [LARGE SCALE GENOMIC DNA]</scope>
    <source>
        <strain evidence="2 3">DSM 25609</strain>
    </source>
</reference>
<gene>
    <name evidence="2" type="ORF">J2Z83_003145</name>
</gene>
<keyword evidence="1" id="KW-1133">Transmembrane helix</keyword>
<evidence type="ECO:0000313" key="2">
    <source>
        <dbReference type="EMBL" id="MBP1971008.1"/>
    </source>
</evidence>
<comment type="caution">
    <text evidence="2">The sequence shown here is derived from an EMBL/GenBank/DDBJ whole genome shotgun (WGS) entry which is preliminary data.</text>
</comment>
<evidence type="ECO:0000313" key="3">
    <source>
        <dbReference type="Proteomes" id="UP001519345"/>
    </source>
</evidence>
<dbReference type="EMBL" id="JAGGKX010000019">
    <property type="protein sequence ID" value="MBP1971008.1"/>
    <property type="molecule type" value="Genomic_DNA"/>
</dbReference>
<keyword evidence="3" id="KW-1185">Reference proteome</keyword>
<name>A0ABS4IJ58_9BACI</name>
<keyword evidence="1" id="KW-0472">Membrane</keyword>
<feature type="transmembrane region" description="Helical" evidence="1">
    <location>
        <begin position="74"/>
        <end position="95"/>
    </location>
</feature>
<keyword evidence="1" id="KW-0812">Transmembrane</keyword>
<dbReference type="Proteomes" id="UP001519345">
    <property type="component" value="Unassembled WGS sequence"/>
</dbReference>